<organism evidence="1 2">
    <name type="scientific">Stylosanthes scabra</name>
    <dbReference type="NCBI Taxonomy" id="79078"/>
    <lineage>
        <taxon>Eukaryota</taxon>
        <taxon>Viridiplantae</taxon>
        <taxon>Streptophyta</taxon>
        <taxon>Embryophyta</taxon>
        <taxon>Tracheophyta</taxon>
        <taxon>Spermatophyta</taxon>
        <taxon>Magnoliopsida</taxon>
        <taxon>eudicotyledons</taxon>
        <taxon>Gunneridae</taxon>
        <taxon>Pentapetalae</taxon>
        <taxon>rosids</taxon>
        <taxon>fabids</taxon>
        <taxon>Fabales</taxon>
        <taxon>Fabaceae</taxon>
        <taxon>Papilionoideae</taxon>
        <taxon>50 kb inversion clade</taxon>
        <taxon>dalbergioids sensu lato</taxon>
        <taxon>Dalbergieae</taxon>
        <taxon>Pterocarpus clade</taxon>
        <taxon>Stylosanthes</taxon>
    </lineage>
</organism>
<accession>A0ABU6Q7H3</accession>
<evidence type="ECO:0000313" key="2">
    <source>
        <dbReference type="Proteomes" id="UP001341840"/>
    </source>
</evidence>
<reference evidence="1 2" key="1">
    <citation type="journal article" date="2023" name="Plants (Basel)">
        <title>Bridging the Gap: Combining Genomics and Transcriptomics Approaches to Understand Stylosanthes scabra, an Orphan Legume from the Brazilian Caatinga.</title>
        <authorList>
            <person name="Ferreira-Neto J.R.C."/>
            <person name="da Silva M.D."/>
            <person name="Binneck E."/>
            <person name="de Melo N.F."/>
            <person name="da Silva R.H."/>
            <person name="de Melo A.L.T.M."/>
            <person name="Pandolfi V."/>
            <person name="Bustamante F.O."/>
            <person name="Brasileiro-Vidal A.C."/>
            <person name="Benko-Iseppon A.M."/>
        </authorList>
    </citation>
    <scope>NUCLEOTIDE SEQUENCE [LARGE SCALE GENOMIC DNA]</scope>
    <source>
        <tissue evidence="1">Leaves</tissue>
    </source>
</reference>
<sequence>MKRMPKVMITYINGEIEKFAPMDVDFINNKDLEDLLKGIARSMRCVNLLDLNNNLFKFLIYFDHPISHLIIPDSGNAVEITNFSSFNDGYESAENKAYKYCPPLG</sequence>
<proteinExistence type="predicted"/>
<gene>
    <name evidence="1" type="ORF">PIB30_017020</name>
</gene>
<dbReference type="Proteomes" id="UP001341840">
    <property type="component" value="Unassembled WGS sequence"/>
</dbReference>
<protein>
    <submittedName>
        <fullName evidence="1">Uncharacterized protein</fullName>
    </submittedName>
</protein>
<comment type="caution">
    <text evidence="1">The sequence shown here is derived from an EMBL/GenBank/DDBJ whole genome shotgun (WGS) entry which is preliminary data.</text>
</comment>
<evidence type="ECO:0000313" key="1">
    <source>
        <dbReference type="EMBL" id="MED6107754.1"/>
    </source>
</evidence>
<keyword evidence="2" id="KW-1185">Reference proteome</keyword>
<dbReference type="EMBL" id="JASCZI010000049">
    <property type="protein sequence ID" value="MED6107754.1"/>
    <property type="molecule type" value="Genomic_DNA"/>
</dbReference>
<name>A0ABU6Q7H3_9FABA</name>